<evidence type="ECO:0000313" key="1">
    <source>
        <dbReference type="Proteomes" id="UP000887563"/>
    </source>
</evidence>
<evidence type="ECO:0000313" key="2">
    <source>
        <dbReference type="WBParaSite" id="Minc3s00034g01998"/>
    </source>
</evidence>
<protein>
    <submittedName>
        <fullName evidence="2">Uncharacterized protein</fullName>
    </submittedName>
</protein>
<accession>A0A914KKS0</accession>
<dbReference type="Proteomes" id="UP000887563">
    <property type="component" value="Unplaced"/>
</dbReference>
<dbReference type="AlphaFoldDB" id="A0A914KKS0"/>
<reference evidence="2" key="1">
    <citation type="submission" date="2022-11" db="UniProtKB">
        <authorList>
            <consortium name="WormBaseParasite"/>
        </authorList>
    </citation>
    <scope>IDENTIFICATION</scope>
</reference>
<organism evidence="1 2">
    <name type="scientific">Meloidogyne incognita</name>
    <name type="common">Southern root-knot nematode worm</name>
    <name type="synonym">Oxyuris incognita</name>
    <dbReference type="NCBI Taxonomy" id="6306"/>
    <lineage>
        <taxon>Eukaryota</taxon>
        <taxon>Metazoa</taxon>
        <taxon>Ecdysozoa</taxon>
        <taxon>Nematoda</taxon>
        <taxon>Chromadorea</taxon>
        <taxon>Rhabditida</taxon>
        <taxon>Tylenchina</taxon>
        <taxon>Tylenchomorpha</taxon>
        <taxon>Tylenchoidea</taxon>
        <taxon>Meloidogynidae</taxon>
        <taxon>Meloidogyninae</taxon>
        <taxon>Meloidogyne</taxon>
        <taxon>Meloidogyne incognita group</taxon>
    </lineage>
</organism>
<dbReference type="WBParaSite" id="Minc3s00034g01998">
    <property type="protein sequence ID" value="Minc3s00034g01998"/>
    <property type="gene ID" value="Minc3s00034g01998"/>
</dbReference>
<name>A0A914KKS0_MELIC</name>
<keyword evidence="1" id="KW-1185">Reference proteome</keyword>
<sequence>MITSSLAIYKYILVRICHQLLEVLSNYNFKIALFRRHWFALHIRLKLVGQEIINKLLQVFNTKEYTHTWLKYSLNLITPKFLIHWKFPIIRKSSNQRFITFFSVGKTILFNFLKNEIKISTLLSLTLENSSLLLTAKNAFRL</sequence>
<proteinExistence type="predicted"/>